<gene>
    <name evidence="5" type="ORF">Airi02_098760</name>
</gene>
<dbReference type="Gene3D" id="1.10.287.1350">
    <property type="match status" value="1"/>
</dbReference>
<reference evidence="5" key="1">
    <citation type="submission" date="2023-03" db="EMBL/GenBank/DDBJ databases">
        <title>Actinoallomurus iriomotensis NBRC 103684.</title>
        <authorList>
            <person name="Ichikawa N."/>
            <person name="Sato H."/>
            <person name="Tonouchi N."/>
        </authorList>
    </citation>
    <scope>NUCLEOTIDE SEQUENCE</scope>
    <source>
        <strain evidence="5">NBRC 103684</strain>
    </source>
</reference>
<protein>
    <submittedName>
        <fullName evidence="5">O-methyltransferase</fullName>
    </submittedName>
</protein>
<dbReference type="PANTHER" id="PTHR43712">
    <property type="entry name" value="PUTATIVE (AFU_ORTHOLOGUE AFUA_4G14580)-RELATED"/>
    <property type="match status" value="1"/>
</dbReference>
<name>A0A9W6SE66_9ACTN</name>
<dbReference type="CDD" id="cd02440">
    <property type="entry name" value="AdoMet_MTases"/>
    <property type="match status" value="1"/>
</dbReference>
<keyword evidence="6" id="KW-1185">Reference proteome</keyword>
<sequence>MTGMFERLNALLDGHIRTQLVASAVRFRIPDHLADGTLTDVELGGLTGIGVPTLRRYMRALEGLGLVEPAGENAYRGTELIELLRRGTGSLYGHALMAGAEYYEAWSELDYALRTGDSAFEHRYGRDLWHHLGGDDDAAVSFARTMRSNTERFLEEILKLYDFPDDGVVADLGAGDGTLLAELLVRSPKLRGIAFEQSATVGIARQTMEDRAVADRCEFVAGDFLAEVPRGADIYVIKSVIHNWNDEAALRILRNCRASVGEHGRLLLIERALKIDDALEAAIRDLAMLVLLGGQSRSVGEYEALLRRAGYAVERTLTAPSGFCLLEARVP</sequence>
<dbReference type="Gene3D" id="3.40.50.150">
    <property type="entry name" value="Vaccinia Virus protein VP39"/>
    <property type="match status" value="1"/>
</dbReference>
<dbReference type="SUPFAM" id="SSF46785">
    <property type="entry name" value="Winged helix' DNA-binding domain"/>
    <property type="match status" value="1"/>
</dbReference>
<evidence type="ECO:0000256" key="2">
    <source>
        <dbReference type="ARBA" id="ARBA00022679"/>
    </source>
</evidence>
<evidence type="ECO:0000313" key="6">
    <source>
        <dbReference type="Proteomes" id="UP001165074"/>
    </source>
</evidence>
<dbReference type="PROSITE" id="PS51683">
    <property type="entry name" value="SAM_OMT_II"/>
    <property type="match status" value="1"/>
</dbReference>
<evidence type="ECO:0000313" key="5">
    <source>
        <dbReference type="EMBL" id="GLY91948.1"/>
    </source>
</evidence>
<keyword evidence="1" id="KW-0489">Methyltransferase</keyword>
<dbReference type="PANTHER" id="PTHR43712:SF2">
    <property type="entry name" value="O-METHYLTRANSFERASE CICE"/>
    <property type="match status" value="1"/>
</dbReference>
<dbReference type="InterPro" id="IPR036388">
    <property type="entry name" value="WH-like_DNA-bd_sf"/>
</dbReference>
<dbReference type="InterPro" id="IPR036390">
    <property type="entry name" value="WH_DNA-bd_sf"/>
</dbReference>
<keyword evidence="3" id="KW-0949">S-adenosyl-L-methionine</keyword>
<comment type="caution">
    <text evidence="5">The sequence shown here is derived from an EMBL/GenBank/DDBJ whole genome shotgun (WGS) entry which is preliminary data.</text>
</comment>
<organism evidence="5 6">
    <name type="scientific">Actinoallomurus iriomotensis</name>
    <dbReference type="NCBI Taxonomy" id="478107"/>
    <lineage>
        <taxon>Bacteria</taxon>
        <taxon>Bacillati</taxon>
        <taxon>Actinomycetota</taxon>
        <taxon>Actinomycetes</taxon>
        <taxon>Streptosporangiales</taxon>
        <taxon>Thermomonosporaceae</taxon>
        <taxon>Actinoallomurus</taxon>
    </lineage>
</organism>
<keyword evidence="2" id="KW-0808">Transferase</keyword>
<dbReference type="GO" id="GO:0008171">
    <property type="term" value="F:O-methyltransferase activity"/>
    <property type="evidence" value="ECO:0007669"/>
    <property type="project" value="InterPro"/>
</dbReference>
<dbReference type="InterPro" id="IPR016461">
    <property type="entry name" value="COMT-like"/>
</dbReference>
<dbReference type="AlphaFoldDB" id="A0A9W6SE66"/>
<dbReference type="Proteomes" id="UP001165074">
    <property type="component" value="Unassembled WGS sequence"/>
</dbReference>
<proteinExistence type="predicted"/>
<dbReference type="Gene3D" id="1.10.10.10">
    <property type="entry name" value="Winged helix-like DNA-binding domain superfamily/Winged helix DNA-binding domain"/>
    <property type="match status" value="1"/>
</dbReference>
<evidence type="ECO:0000256" key="1">
    <source>
        <dbReference type="ARBA" id="ARBA00022603"/>
    </source>
</evidence>
<dbReference type="GO" id="GO:0032259">
    <property type="term" value="P:methylation"/>
    <property type="evidence" value="ECO:0007669"/>
    <property type="project" value="UniProtKB-KW"/>
</dbReference>
<dbReference type="SUPFAM" id="SSF53335">
    <property type="entry name" value="S-adenosyl-L-methionine-dependent methyltransferases"/>
    <property type="match status" value="1"/>
</dbReference>
<accession>A0A9W6SE66</accession>
<dbReference type="EMBL" id="BSTK01000023">
    <property type="protein sequence ID" value="GLY91948.1"/>
    <property type="molecule type" value="Genomic_DNA"/>
</dbReference>
<evidence type="ECO:0000259" key="4">
    <source>
        <dbReference type="Pfam" id="PF00891"/>
    </source>
</evidence>
<feature type="domain" description="O-methyltransferase C-terminal" evidence="4">
    <location>
        <begin position="106"/>
        <end position="311"/>
    </location>
</feature>
<dbReference type="InterPro" id="IPR029063">
    <property type="entry name" value="SAM-dependent_MTases_sf"/>
</dbReference>
<dbReference type="InterPro" id="IPR001077">
    <property type="entry name" value="COMT_C"/>
</dbReference>
<evidence type="ECO:0000256" key="3">
    <source>
        <dbReference type="ARBA" id="ARBA00022691"/>
    </source>
</evidence>
<dbReference type="Pfam" id="PF00891">
    <property type="entry name" value="Methyltransf_2"/>
    <property type="match status" value="1"/>
</dbReference>